<keyword evidence="2" id="KW-1185">Reference proteome</keyword>
<comment type="caution">
    <text evidence="1">The sequence shown here is derived from an EMBL/GenBank/DDBJ whole genome shotgun (WGS) entry which is preliminary data.</text>
</comment>
<dbReference type="RefSeq" id="WP_153521694.1">
    <property type="nucleotide sequence ID" value="NZ_JBEPDZ010000012.1"/>
</dbReference>
<reference evidence="1 2" key="1">
    <citation type="submission" date="2019-05" db="EMBL/GenBank/DDBJ databases">
        <title>Comparative genomics and metabolomics analyses of clavulanic acid producing Streptomyces species provides insight into specialized metabolism and evolution of beta-lactam biosynthetic gene clusters.</title>
        <authorList>
            <person name="Moore M.A."/>
            <person name="Cruz-Morales P."/>
            <person name="Barona Gomez F."/>
            <person name="Kapil T."/>
        </authorList>
    </citation>
    <scope>NUCLEOTIDE SEQUENCE [LARGE SCALE GENOMIC DNA]</scope>
    <source>
        <strain evidence="1 2">NRRL 5741</strain>
    </source>
</reference>
<protein>
    <submittedName>
        <fullName evidence="1">Uncharacterized protein</fullName>
    </submittedName>
</protein>
<accession>A0A646KDD6</accession>
<gene>
    <name evidence="1" type="ORF">FF041_08420</name>
</gene>
<sequence>MLFHRAAVLGSAPDAHRISYGLFIAGVPAQTWILPGECDGRAAAECAEVSAARGEWASRLARTDITVTAFRDPRILDEAVVPYLLPHLPIGSVWLQLGRAAHRGTDRLALAAADYEISFLSPYCQAGSGAADAFCDVAVRQCSDVLSGYEPLASWLPSPGAVSACRSPHSAASAAL</sequence>
<evidence type="ECO:0000313" key="1">
    <source>
        <dbReference type="EMBL" id="MQT00245.1"/>
    </source>
</evidence>
<name>A0A646KDD6_STRJU</name>
<dbReference type="OrthoDB" id="10004781at2"/>
<proteinExistence type="predicted"/>
<organism evidence="1 2">
    <name type="scientific">Streptomyces jumonjinensis</name>
    <dbReference type="NCBI Taxonomy" id="1945"/>
    <lineage>
        <taxon>Bacteria</taxon>
        <taxon>Bacillati</taxon>
        <taxon>Actinomycetota</taxon>
        <taxon>Actinomycetes</taxon>
        <taxon>Kitasatosporales</taxon>
        <taxon>Streptomycetaceae</taxon>
        <taxon>Streptomyces</taxon>
    </lineage>
</organism>
<dbReference type="EMBL" id="VCLA01000066">
    <property type="protein sequence ID" value="MQT00245.1"/>
    <property type="molecule type" value="Genomic_DNA"/>
</dbReference>
<dbReference type="Proteomes" id="UP000419138">
    <property type="component" value="Unassembled WGS sequence"/>
</dbReference>
<dbReference type="AlphaFoldDB" id="A0A646KDD6"/>
<evidence type="ECO:0000313" key="2">
    <source>
        <dbReference type="Proteomes" id="UP000419138"/>
    </source>
</evidence>